<dbReference type="InParanoid" id="A0A2T3A1M7"/>
<feature type="compositionally biased region" description="Acidic residues" evidence="1">
    <location>
        <begin position="175"/>
        <end position="197"/>
    </location>
</feature>
<dbReference type="Proteomes" id="UP000241462">
    <property type="component" value="Unassembled WGS sequence"/>
</dbReference>
<dbReference type="EMBL" id="KZ678507">
    <property type="protein sequence ID" value="PSR81253.1"/>
    <property type="molecule type" value="Genomic_DNA"/>
</dbReference>
<accession>A0A2T3A1M7</accession>
<name>A0A2T3A1M7_9PEZI</name>
<evidence type="ECO:0000256" key="2">
    <source>
        <dbReference type="SAM" id="Phobius"/>
    </source>
</evidence>
<feature type="transmembrane region" description="Helical" evidence="2">
    <location>
        <begin position="97"/>
        <end position="118"/>
    </location>
</feature>
<keyword evidence="2" id="KW-0472">Membrane</keyword>
<sequence>MLQTEQSVIVQNIDYIDPRTVVSIKSLCRFLLSGPWVRRLHCGINILDIANYTVLHLPVLSVAAFSSLRSQIPSIPILVFLICLGGRTLCFRQECSLQLGVFLGIALGILALLLPLPRALNGEFVLPALVVVIVVVVLCHSLRWISYCVVVRKRKVHGARIRSMGEFGSDGGGGGEDDDDEEGDEDGDEDEWAEDGEDVTSCRGAVGFAWRLLRPGSGIGGEEQGEETREEAGEAVGALRLWWKWHRVRWMMGV</sequence>
<reference evidence="3 4" key="1">
    <citation type="journal article" date="2018" name="Mycol. Prog.">
        <title>Coniella lustricola, a new species from submerged detritus.</title>
        <authorList>
            <person name="Raudabaugh D.B."/>
            <person name="Iturriaga T."/>
            <person name="Carver A."/>
            <person name="Mondo S."/>
            <person name="Pangilinan J."/>
            <person name="Lipzen A."/>
            <person name="He G."/>
            <person name="Amirebrahimi M."/>
            <person name="Grigoriev I.V."/>
            <person name="Miller A.N."/>
        </authorList>
    </citation>
    <scope>NUCLEOTIDE SEQUENCE [LARGE SCALE GENOMIC DNA]</scope>
    <source>
        <strain evidence="3 4">B22-T-1</strain>
    </source>
</reference>
<evidence type="ECO:0000256" key="1">
    <source>
        <dbReference type="SAM" id="MobiDB-lite"/>
    </source>
</evidence>
<protein>
    <submittedName>
        <fullName evidence="3">Uncharacterized protein</fullName>
    </submittedName>
</protein>
<keyword evidence="2" id="KW-1133">Transmembrane helix</keyword>
<proteinExistence type="predicted"/>
<keyword evidence="4" id="KW-1185">Reference proteome</keyword>
<evidence type="ECO:0000313" key="4">
    <source>
        <dbReference type="Proteomes" id="UP000241462"/>
    </source>
</evidence>
<dbReference type="AlphaFoldDB" id="A0A2T3A1M7"/>
<feature type="transmembrane region" description="Helical" evidence="2">
    <location>
        <begin position="124"/>
        <end position="145"/>
    </location>
</feature>
<gene>
    <name evidence="3" type="ORF">BD289DRAFT_44215</name>
</gene>
<evidence type="ECO:0000313" key="3">
    <source>
        <dbReference type="EMBL" id="PSR81253.1"/>
    </source>
</evidence>
<feature type="region of interest" description="Disordered" evidence="1">
    <location>
        <begin position="165"/>
        <end position="197"/>
    </location>
</feature>
<organism evidence="3 4">
    <name type="scientific">Coniella lustricola</name>
    <dbReference type="NCBI Taxonomy" id="2025994"/>
    <lineage>
        <taxon>Eukaryota</taxon>
        <taxon>Fungi</taxon>
        <taxon>Dikarya</taxon>
        <taxon>Ascomycota</taxon>
        <taxon>Pezizomycotina</taxon>
        <taxon>Sordariomycetes</taxon>
        <taxon>Sordariomycetidae</taxon>
        <taxon>Diaporthales</taxon>
        <taxon>Schizoparmaceae</taxon>
        <taxon>Coniella</taxon>
    </lineage>
</organism>
<keyword evidence="2" id="KW-0812">Transmembrane</keyword>